<protein>
    <submittedName>
        <fullName evidence="2">Uncharacterized protein</fullName>
    </submittedName>
</protein>
<dbReference type="Proteomes" id="UP000756427">
    <property type="component" value="Unassembled WGS sequence"/>
</dbReference>
<evidence type="ECO:0000313" key="3">
    <source>
        <dbReference type="Proteomes" id="UP000756427"/>
    </source>
</evidence>
<accession>A0A930PS57</accession>
<feature type="transmembrane region" description="Helical" evidence="1">
    <location>
        <begin position="70"/>
        <end position="95"/>
    </location>
</feature>
<reference evidence="2" key="1">
    <citation type="submission" date="2020-04" db="EMBL/GenBank/DDBJ databases">
        <title>Deep metagenomics examines the oral microbiome during advanced dental caries in children, revealing novel taxa and co-occurrences with host molecules.</title>
        <authorList>
            <person name="Baker J.L."/>
            <person name="Morton J.T."/>
            <person name="Dinis M."/>
            <person name="Alvarez R."/>
            <person name="Tran N.C."/>
            <person name="Knight R."/>
            <person name="Edlund A."/>
        </authorList>
    </citation>
    <scope>NUCLEOTIDE SEQUENCE</scope>
    <source>
        <strain evidence="2">JCVI_44_bin.2</strain>
    </source>
</reference>
<evidence type="ECO:0000313" key="2">
    <source>
        <dbReference type="EMBL" id="MBF1663726.1"/>
    </source>
</evidence>
<keyword evidence="1" id="KW-1133">Transmembrane helix</keyword>
<evidence type="ECO:0000256" key="1">
    <source>
        <dbReference type="SAM" id="Phobius"/>
    </source>
</evidence>
<gene>
    <name evidence="2" type="ORF">HXO64_04140</name>
</gene>
<comment type="caution">
    <text evidence="2">The sequence shown here is derived from an EMBL/GenBank/DDBJ whole genome shotgun (WGS) entry which is preliminary data.</text>
</comment>
<keyword evidence="1" id="KW-0472">Membrane</keyword>
<organism evidence="2 3">
    <name type="scientific">Rothia mucilaginosa</name>
    <dbReference type="NCBI Taxonomy" id="43675"/>
    <lineage>
        <taxon>Bacteria</taxon>
        <taxon>Bacillati</taxon>
        <taxon>Actinomycetota</taxon>
        <taxon>Actinomycetes</taxon>
        <taxon>Micrococcales</taxon>
        <taxon>Micrococcaceae</taxon>
        <taxon>Rothia</taxon>
    </lineage>
</organism>
<proteinExistence type="predicted"/>
<name>A0A930PS57_9MICC</name>
<dbReference type="RefSeq" id="WP_303975664.1">
    <property type="nucleotide sequence ID" value="NZ_JABZXR010000013.1"/>
</dbReference>
<feature type="transmembrane region" description="Helical" evidence="1">
    <location>
        <begin position="36"/>
        <end position="64"/>
    </location>
</feature>
<dbReference type="AlphaFoldDB" id="A0A930PS57"/>
<sequence>MSNQPALQHTAPYIPHPADYLQEKPRRGFWKTVLRIIAWGMYVLSVPVCLIVTGVVIVGLVLLGSSIDNVILHFVVMLVMPFAALALGAVGLYFFGVKIIGGLFTYSRADSEVEDGGERFVRGTYEFFADIFAGLPDIDFF</sequence>
<keyword evidence="1" id="KW-0812">Transmembrane</keyword>
<dbReference type="EMBL" id="JABZXR010000013">
    <property type="protein sequence ID" value="MBF1663726.1"/>
    <property type="molecule type" value="Genomic_DNA"/>
</dbReference>